<dbReference type="PANTHER" id="PTHR11082">
    <property type="entry name" value="TRNA-DIHYDROURIDINE SYNTHASE"/>
    <property type="match status" value="1"/>
</dbReference>
<dbReference type="EC" id="1.3.1.-" evidence="6"/>
<dbReference type="SUPFAM" id="SSF51395">
    <property type="entry name" value="FMN-linked oxidoreductases"/>
    <property type="match status" value="1"/>
</dbReference>
<evidence type="ECO:0000256" key="4">
    <source>
        <dbReference type="ARBA" id="ARBA00022694"/>
    </source>
</evidence>
<dbReference type="Pfam" id="PF01207">
    <property type="entry name" value="Dus"/>
    <property type="match status" value="1"/>
</dbReference>
<dbReference type="EMBL" id="QGHD01000003">
    <property type="protein sequence ID" value="PWL03731.1"/>
    <property type="molecule type" value="Genomic_DNA"/>
</dbReference>
<sequence length="308" mass="35343">MLSLFCAPLQGFTDAAFRIAHAKFSGGISAYYTPFLRLEKGKIRPKDLRDLEWDLQTKKDFPYHLIPQIIAKDAFEFRSLVEQILPLGFSEIDLNAGCPFPMQTKSGRGAGLLLHPENFFEILDAMEEFPQVQFSIKMRLGENSESEIFEILPRLNVSNLSQITLHPRLGIDEYHGEIRLDAFQRFYENCSRPMVLNGDIFTAEKIRECAEKFPKLKGVMLGRGLLRNPNLAREYAENFTGKTAETLFKMHAEIFAQYKMRYQGDAQILEKIRPFWAYADLPKKMAKKIAKAKTLAEYENCLIAIGEL</sequence>
<organism evidence="8 9">
    <name type="scientific">Hallerella porci</name>
    <dbReference type="NCBI Taxonomy" id="1945871"/>
    <lineage>
        <taxon>Bacteria</taxon>
        <taxon>Pseudomonadati</taxon>
        <taxon>Fibrobacterota</taxon>
        <taxon>Fibrobacteria</taxon>
        <taxon>Fibrobacterales</taxon>
        <taxon>Fibrobacteraceae</taxon>
        <taxon>Hallerella</taxon>
    </lineage>
</organism>
<dbReference type="InterPro" id="IPR013785">
    <property type="entry name" value="Aldolase_TIM"/>
</dbReference>
<dbReference type="InterPro" id="IPR035587">
    <property type="entry name" value="DUS-like_FMN-bd"/>
</dbReference>
<protein>
    <recommendedName>
        <fullName evidence="6">tRNA-dihydrouridine synthase</fullName>
        <ecNumber evidence="6">1.3.1.-</ecNumber>
    </recommendedName>
</protein>
<dbReference type="RefSeq" id="WP_109587198.1">
    <property type="nucleotide sequence ID" value="NZ_JAXEIU010000023.1"/>
</dbReference>
<comment type="similarity">
    <text evidence="6">Belongs to the dus family.</text>
</comment>
<dbReference type="InterPro" id="IPR018517">
    <property type="entry name" value="tRNA_hU_synthase_CS"/>
</dbReference>
<dbReference type="PANTHER" id="PTHR11082:SF25">
    <property type="entry name" value="DUS-LIKE FMN-BINDING DOMAIN-CONTAINING PROTEIN"/>
    <property type="match status" value="1"/>
</dbReference>
<feature type="domain" description="DUS-like FMN-binding" evidence="7">
    <location>
        <begin position="6"/>
        <end position="276"/>
    </location>
</feature>
<dbReference type="PROSITE" id="PS01136">
    <property type="entry name" value="UPF0034"/>
    <property type="match status" value="1"/>
</dbReference>
<dbReference type="CDD" id="cd02801">
    <property type="entry name" value="DUS_like_FMN"/>
    <property type="match status" value="1"/>
</dbReference>
<evidence type="ECO:0000313" key="8">
    <source>
        <dbReference type="EMBL" id="PWL03731.1"/>
    </source>
</evidence>
<keyword evidence="2 6" id="KW-0285">Flavoprotein</keyword>
<dbReference type="Gene3D" id="3.20.20.70">
    <property type="entry name" value="Aldolase class I"/>
    <property type="match status" value="1"/>
</dbReference>
<evidence type="ECO:0000313" key="9">
    <source>
        <dbReference type="Proteomes" id="UP000245523"/>
    </source>
</evidence>
<evidence type="ECO:0000256" key="1">
    <source>
        <dbReference type="ARBA" id="ARBA00001917"/>
    </source>
</evidence>
<keyword evidence="5 6" id="KW-0560">Oxidoreductase</keyword>
<keyword evidence="4 6" id="KW-0819">tRNA processing</keyword>
<comment type="cofactor">
    <cofactor evidence="1 6">
        <name>FMN</name>
        <dbReference type="ChEBI" id="CHEBI:58210"/>
    </cofactor>
</comment>
<evidence type="ECO:0000256" key="3">
    <source>
        <dbReference type="ARBA" id="ARBA00022643"/>
    </source>
</evidence>
<evidence type="ECO:0000256" key="2">
    <source>
        <dbReference type="ARBA" id="ARBA00022630"/>
    </source>
</evidence>
<keyword evidence="3 6" id="KW-0288">FMN</keyword>
<comment type="function">
    <text evidence="6">Catalyzes the synthesis of 5,6-dihydrouridine (D), a modified base found in the D-loop of most tRNAs, via the reduction of the C5-C6 double bond in target uridines.</text>
</comment>
<gene>
    <name evidence="8" type="ORF">B0H50_10323</name>
</gene>
<accession>A0ABX5LMV3</accession>
<evidence type="ECO:0000259" key="7">
    <source>
        <dbReference type="Pfam" id="PF01207"/>
    </source>
</evidence>
<dbReference type="Proteomes" id="UP000245523">
    <property type="component" value="Unassembled WGS sequence"/>
</dbReference>
<proteinExistence type="inferred from homology"/>
<evidence type="ECO:0000256" key="6">
    <source>
        <dbReference type="PIRNR" id="PIRNR006621"/>
    </source>
</evidence>
<reference evidence="8 9" key="1">
    <citation type="submission" date="2018-05" db="EMBL/GenBank/DDBJ databases">
        <title>Animal gut microbial communities from fecal samples from Wisconsin, USA.</title>
        <authorList>
            <person name="Neumann A."/>
        </authorList>
    </citation>
    <scope>NUCLEOTIDE SEQUENCE [LARGE SCALE GENOMIC DNA]</scope>
    <source>
        <strain evidence="8 9">UWS4</strain>
    </source>
</reference>
<name>A0ABX5LMV3_9BACT</name>
<comment type="caution">
    <text evidence="8">The sequence shown here is derived from an EMBL/GenBank/DDBJ whole genome shotgun (WGS) entry which is preliminary data.</text>
</comment>
<dbReference type="InterPro" id="IPR001269">
    <property type="entry name" value="DUS_fam"/>
</dbReference>
<evidence type="ECO:0000256" key="5">
    <source>
        <dbReference type="ARBA" id="ARBA00023002"/>
    </source>
</evidence>
<keyword evidence="9" id="KW-1185">Reference proteome</keyword>
<dbReference type="PIRSF" id="PIRSF006621">
    <property type="entry name" value="Dus"/>
    <property type="match status" value="1"/>
</dbReference>